<evidence type="ECO:0000256" key="1">
    <source>
        <dbReference type="SAM" id="Phobius"/>
    </source>
</evidence>
<evidence type="ECO:0000313" key="3">
    <source>
        <dbReference type="Proteomes" id="UP000264840"/>
    </source>
</evidence>
<proteinExistence type="predicted"/>
<dbReference type="OMA" id="CANNYLD"/>
<sequence>MAEDHGLSDGDGAVDVRESLEFFFFAVTQHIVLFNGVQCFLLSLQLDYVGIRHNALSKQHLAVFGQHPVCLVKHKHLNFLGINKLEFTAPVQHGTRCANNYLDSVSLMSSYHYLKDTHGSASIIGKAVSWIFDGRLKPIPYTP</sequence>
<dbReference type="AlphaFoldDB" id="A0A3Q2US50"/>
<organism evidence="2 3">
    <name type="scientific">Haplochromis burtoni</name>
    <name type="common">Burton's mouthbrooder</name>
    <name type="synonym">Chromis burtoni</name>
    <dbReference type="NCBI Taxonomy" id="8153"/>
    <lineage>
        <taxon>Eukaryota</taxon>
        <taxon>Metazoa</taxon>
        <taxon>Chordata</taxon>
        <taxon>Craniata</taxon>
        <taxon>Vertebrata</taxon>
        <taxon>Euteleostomi</taxon>
        <taxon>Actinopterygii</taxon>
        <taxon>Neopterygii</taxon>
        <taxon>Teleostei</taxon>
        <taxon>Neoteleostei</taxon>
        <taxon>Acanthomorphata</taxon>
        <taxon>Ovalentaria</taxon>
        <taxon>Cichlomorphae</taxon>
        <taxon>Cichliformes</taxon>
        <taxon>Cichlidae</taxon>
        <taxon>African cichlids</taxon>
        <taxon>Pseudocrenilabrinae</taxon>
        <taxon>Haplochromini</taxon>
        <taxon>Haplochromis</taxon>
    </lineage>
</organism>
<accession>A0A3Q2US50</accession>
<feature type="transmembrane region" description="Helical" evidence="1">
    <location>
        <begin position="22"/>
        <end position="44"/>
    </location>
</feature>
<keyword evidence="1" id="KW-0812">Transmembrane</keyword>
<keyword evidence="1" id="KW-0472">Membrane</keyword>
<keyword evidence="1" id="KW-1133">Transmembrane helix</keyword>
<name>A0A3Q2US50_HAPBU</name>
<protein>
    <submittedName>
        <fullName evidence="2">Uncharacterized protein</fullName>
    </submittedName>
</protein>
<dbReference type="Ensembl" id="ENSHBUT00000016044.1">
    <property type="protein sequence ID" value="ENSHBUP00000000109.1"/>
    <property type="gene ID" value="ENSHBUG00000001267.1"/>
</dbReference>
<evidence type="ECO:0000313" key="2">
    <source>
        <dbReference type="Ensembl" id="ENSHBUP00000000109.1"/>
    </source>
</evidence>
<reference evidence="2" key="1">
    <citation type="submission" date="2025-08" db="UniProtKB">
        <authorList>
            <consortium name="Ensembl"/>
        </authorList>
    </citation>
    <scope>IDENTIFICATION</scope>
</reference>
<dbReference type="STRING" id="8153.ENSHBUP00000000109"/>
<keyword evidence="3" id="KW-1185">Reference proteome</keyword>
<dbReference type="GeneTree" id="ENSGT01150000287097"/>
<dbReference type="Proteomes" id="UP000264840">
    <property type="component" value="Unplaced"/>
</dbReference>
<reference evidence="2" key="2">
    <citation type="submission" date="2025-09" db="UniProtKB">
        <authorList>
            <consortium name="Ensembl"/>
        </authorList>
    </citation>
    <scope>IDENTIFICATION</scope>
</reference>